<sequence>MRTAVITVSTSVAAARGEDVGGPHLAHLAEQAGADVAAMEVLPDDAALIEDRLHHYADAGFALVLTTGGTGLTPDDVTPEATRAALDREVPGIAEALRAESLRHTPMGMLSRGVSGLVGGTLVVNLPGSPKALDELFPVIAPVLRHAVATAQRQGGRRAGGHHDAD</sequence>
<evidence type="ECO:0000259" key="3">
    <source>
        <dbReference type="SMART" id="SM00852"/>
    </source>
</evidence>
<evidence type="ECO:0000256" key="1">
    <source>
        <dbReference type="ARBA" id="ARBA00005046"/>
    </source>
</evidence>
<dbReference type="SMART" id="SM00852">
    <property type="entry name" value="MoCF_biosynth"/>
    <property type="match status" value="1"/>
</dbReference>
<name>A0A2T4UJC7_9ACTN</name>
<dbReference type="NCBIfam" id="TIGR00177">
    <property type="entry name" value="molyb_syn"/>
    <property type="match status" value="1"/>
</dbReference>
<dbReference type="AlphaFoldDB" id="A0A2T4UJC7"/>
<evidence type="ECO:0000313" key="4">
    <source>
        <dbReference type="EMBL" id="PTL59332.1"/>
    </source>
</evidence>
<protein>
    <submittedName>
        <fullName evidence="4">Molybdenum cofactor biosynthesis protein</fullName>
    </submittedName>
</protein>
<dbReference type="PANTHER" id="PTHR43764:SF1">
    <property type="entry name" value="MOLYBDOPTERIN MOLYBDOTRANSFERASE"/>
    <property type="match status" value="1"/>
</dbReference>
<organism evidence="4 5">
    <name type="scientific">Paraconexibacter algicola</name>
    <dbReference type="NCBI Taxonomy" id="2133960"/>
    <lineage>
        <taxon>Bacteria</taxon>
        <taxon>Bacillati</taxon>
        <taxon>Actinomycetota</taxon>
        <taxon>Thermoleophilia</taxon>
        <taxon>Solirubrobacterales</taxon>
        <taxon>Paraconexibacteraceae</taxon>
        <taxon>Paraconexibacter</taxon>
    </lineage>
</organism>
<comment type="caution">
    <text evidence="4">The sequence shown here is derived from an EMBL/GenBank/DDBJ whole genome shotgun (WGS) entry which is preliminary data.</text>
</comment>
<dbReference type="CDD" id="cd00886">
    <property type="entry name" value="MogA_MoaB"/>
    <property type="match status" value="1"/>
</dbReference>
<proteinExistence type="predicted"/>
<reference evidence="4 5" key="1">
    <citation type="submission" date="2018-03" db="EMBL/GenBank/DDBJ databases">
        <title>Aquarubrobacter algicola gen. nov., sp. nov., a novel actinobacterium isolated from shallow eutrophic lake during the end of cyanobacterial harmful algal blooms.</title>
        <authorList>
            <person name="Chun S.J."/>
        </authorList>
    </citation>
    <scope>NUCLEOTIDE SEQUENCE [LARGE SCALE GENOMIC DNA]</scope>
    <source>
        <strain evidence="4 5">Seoho-28</strain>
    </source>
</reference>
<dbReference type="GO" id="GO:0006777">
    <property type="term" value="P:Mo-molybdopterin cofactor biosynthetic process"/>
    <property type="evidence" value="ECO:0007669"/>
    <property type="project" value="UniProtKB-KW"/>
</dbReference>
<evidence type="ECO:0000256" key="2">
    <source>
        <dbReference type="ARBA" id="ARBA00023150"/>
    </source>
</evidence>
<dbReference type="InterPro" id="IPR036425">
    <property type="entry name" value="MoaB/Mog-like_dom_sf"/>
</dbReference>
<gene>
    <name evidence="4" type="ORF">C7Y72_06535</name>
</gene>
<dbReference type="InterPro" id="IPR051920">
    <property type="entry name" value="MPT_Adenylyltrnsfr/MoaC-Rel"/>
</dbReference>
<dbReference type="EMBL" id="PYYB01000001">
    <property type="protein sequence ID" value="PTL59332.1"/>
    <property type="molecule type" value="Genomic_DNA"/>
</dbReference>
<keyword evidence="5" id="KW-1185">Reference proteome</keyword>
<dbReference type="Proteomes" id="UP000240739">
    <property type="component" value="Unassembled WGS sequence"/>
</dbReference>
<dbReference type="Gene3D" id="3.40.980.10">
    <property type="entry name" value="MoaB/Mog-like domain"/>
    <property type="match status" value="1"/>
</dbReference>
<dbReference type="PROSITE" id="PS01078">
    <property type="entry name" value="MOCF_BIOSYNTHESIS_1"/>
    <property type="match status" value="1"/>
</dbReference>
<feature type="domain" description="MoaB/Mog" evidence="3">
    <location>
        <begin position="4"/>
        <end position="147"/>
    </location>
</feature>
<keyword evidence="2" id="KW-0501">Molybdenum cofactor biosynthesis</keyword>
<comment type="pathway">
    <text evidence="1">Cofactor biosynthesis; molybdopterin biosynthesis.</text>
</comment>
<evidence type="ECO:0000313" key="5">
    <source>
        <dbReference type="Proteomes" id="UP000240739"/>
    </source>
</evidence>
<dbReference type="InterPro" id="IPR008284">
    <property type="entry name" value="MoCF_biosynth_CS"/>
</dbReference>
<dbReference type="PANTHER" id="PTHR43764">
    <property type="entry name" value="MOLYBDENUM COFACTOR BIOSYNTHESIS"/>
    <property type="match status" value="1"/>
</dbReference>
<dbReference type="RefSeq" id="WP_107567862.1">
    <property type="nucleotide sequence ID" value="NZ_PYYB01000001.1"/>
</dbReference>
<dbReference type="UniPathway" id="UPA00344"/>
<dbReference type="InterPro" id="IPR001453">
    <property type="entry name" value="MoaB/Mog_dom"/>
</dbReference>
<dbReference type="SUPFAM" id="SSF53218">
    <property type="entry name" value="Molybdenum cofactor biosynthesis proteins"/>
    <property type="match status" value="1"/>
</dbReference>
<dbReference type="Pfam" id="PF00994">
    <property type="entry name" value="MoCF_biosynth"/>
    <property type="match status" value="1"/>
</dbReference>
<accession>A0A2T4UJC7</accession>
<dbReference type="OrthoDB" id="9794429at2"/>